<keyword evidence="6" id="KW-0030">Aminoacyl-tRNA synthetase</keyword>
<feature type="transmembrane region" description="Helical" evidence="10">
    <location>
        <begin position="96"/>
        <end position="115"/>
    </location>
</feature>
<keyword evidence="13" id="KW-1185">Reference proteome</keyword>
<feature type="region of interest" description="Disordered" evidence="9">
    <location>
        <begin position="1"/>
        <end position="21"/>
    </location>
</feature>
<evidence type="ECO:0000256" key="10">
    <source>
        <dbReference type="SAM" id="Phobius"/>
    </source>
</evidence>
<protein>
    <recommendedName>
        <fullName evidence="1">valine--tRNA ligase</fullName>
        <ecNumber evidence="1">6.1.1.9</ecNumber>
    </recommendedName>
    <alternativeName>
        <fullName evidence="7">Valyl-tRNA synthetase</fullName>
    </alternativeName>
</protein>
<dbReference type="AlphaFoldDB" id="A0A812NIZ8"/>
<feature type="transmembrane region" description="Helical" evidence="10">
    <location>
        <begin position="68"/>
        <end position="90"/>
    </location>
</feature>
<dbReference type="GO" id="GO:0004832">
    <property type="term" value="F:valine-tRNA ligase activity"/>
    <property type="evidence" value="ECO:0007669"/>
    <property type="project" value="UniProtKB-EC"/>
</dbReference>
<dbReference type="PANTHER" id="PTHR11946">
    <property type="entry name" value="VALYL-TRNA SYNTHETASES"/>
    <property type="match status" value="1"/>
</dbReference>
<reference evidence="12" key="1">
    <citation type="submission" date="2021-02" db="EMBL/GenBank/DDBJ databases">
        <authorList>
            <person name="Dougan E. K."/>
            <person name="Rhodes N."/>
            <person name="Thang M."/>
            <person name="Chan C."/>
        </authorList>
    </citation>
    <scope>NUCLEOTIDE SEQUENCE</scope>
</reference>
<proteinExistence type="predicted"/>
<evidence type="ECO:0000313" key="13">
    <source>
        <dbReference type="Proteomes" id="UP000604046"/>
    </source>
</evidence>
<organism evidence="12 13">
    <name type="scientific">Symbiodinium natans</name>
    <dbReference type="NCBI Taxonomy" id="878477"/>
    <lineage>
        <taxon>Eukaryota</taxon>
        <taxon>Sar</taxon>
        <taxon>Alveolata</taxon>
        <taxon>Dinophyceae</taxon>
        <taxon>Suessiales</taxon>
        <taxon>Symbiodiniaceae</taxon>
        <taxon>Symbiodinium</taxon>
    </lineage>
</organism>
<evidence type="ECO:0000256" key="3">
    <source>
        <dbReference type="ARBA" id="ARBA00022741"/>
    </source>
</evidence>
<feature type="transmembrane region" description="Helical" evidence="10">
    <location>
        <begin position="146"/>
        <end position="170"/>
    </location>
</feature>
<dbReference type="EC" id="6.1.1.9" evidence="1"/>
<accession>A0A812NIZ8</accession>
<dbReference type="Pfam" id="PF08264">
    <property type="entry name" value="Anticodon_1"/>
    <property type="match status" value="1"/>
</dbReference>
<comment type="caution">
    <text evidence="12">The sequence shown here is derived from an EMBL/GenBank/DDBJ whole genome shotgun (WGS) entry which is preliminary data.</text>
</comment>
<dbReference type="EMBL" id="CAJNDS010002076">
    <property type="protein sequence ID" value="CAE7307852.1"/>
    <property type="molecule type" value="Genomic_DNA"/>
</dbReference>
<dbReference type="Proteomes" id="UP000604046">
    <property type="component" value="Unassembled WGS sequence"/>
</dbReference>
<dbReference type="GO" id="GO:0005829">
    <property type="term" value="C:cytosol"/>
    <property type="evidence" value="ECO:0007669"/>
    <property type="project" value="TreeGrafter"/>
</dbReference>
<gene>
    <name evidence="12" type="primary">EMB2247</name>
    <name evidence="12" type="ORF">SNAT2548_LOCUS16172</name>
</gene>
<feature type="transmembrane region" description="Helical" evidence="10">
    <location>
        <begin position="122"/>
        <end position="140"/>
    </location>
</feature>
<keyword evidence="10" id="KW-0812">Transmembrane</keyword>
<keyword evidence="3" id="KW-0547">Nucleotide-binding</keyword>
<dbReference type="GO" id="GO:0005524">
    <property type="term" value="F:ATP binding"/>
    <property type="evidence" value="ECO:0007669"/>
    <property type="project" value="UniProtKB-KW"/>
</dbReference>
<evidence type="ECO:0000313" key="12">
    <source>
        <dbReference type="EMBL" id="CAE7307852.1"/>
    </source>
</evidence>
<dbReference type="GO" id="GO:0006438">
    <property type="term" value="P:valyl-tRNA aminoacylation"/>
    <property type="evidence" value="ECO:0007669"/>
    <property type="project" value="InterPro"/>
</dbReference>
<dbReference type="SUPFAM" id="SSF47323">
    <property type="entry name" value="Anticodon-binding domain of a subclass of class I aminoacyl-tRNA synthetases"/>
    <property type="match status" value="1"/>
</dbReference>
<keyword evidence="4" id="KW-0067">ATP-binding</keyword>
<dbReference type="InterPro" id="IPR013155">
    <property type="entry name" value="M/V/L/I-tRNA-synth_anticd-bd"/>
</dbReference>
<dbReference type="Gene3D" id="1.10.730.10">
    <property type="entry name" value="Isoleucyl-tRNA Synthetase, Domain 1"/>
    <property type="match status" value="1"/>
</dbReference>
<evidence type="ECO:0000256" key="8">
    <source>
        <dbReference type="ARBA" id="ARBA00047552"/>
    </source>
</evidence>
<keyword evidence="5" id="KW-0648">Protein biosynthesis</keyword>
<name>A0A812NIZ8_9DINO</name>
<feature type="domain" description="Methionyl/Valyl/Leucyl/Isoleucyl-tRNA synthetase anticodon-binding" evidence="11">
    <location>
        <begin position="160"/>
        <end position="275"/>
    </location>
</feature>
<dbReference type="PANTHER" id="PTHR11946:SF93">
    <property type="entry name" value="VALINE--TRNA LIGASE, CHLOROPLASTIC_MITOCHONDRIAL 2"/>
    <property type="match status" value="1"/>
</dbReference>
<dbReference type="InterPro" id="IPR002303">
    <property type="entry name" value="Valyl-tRNA_ligase"/>
</dbReference>
<keyword evidence="10" id="KW-1133">Transmembrane helix</keyword>
<evidence type="ECO:0000256" key="4">
    <source>
        <dbReference type="ARBA" id="ARBA00022840"/>
    </source>
</evidence>
<evidence type="ECO:0000256" key="1">
    <source>
        <dbReference type="ARBA" id="ARBA00013169"/>
    </source>
</evidence>
<keyword evidence="10" id="KW-0472">Membrane</keyword>
<feature type="compositionally biased region" description="Polar residues" evidence="9">
    <location>
        <begin position="1"/>
        <end position="12"/>
    </location>
</feature>
<comment type="catalytic activity">
    <reaction evidence="8">
        <text>tRNA(Val) + L-valine + ATP = L-valyl-tRNA(Val) + AMP + diphosphate</text>
        <dbReference type="Rhea" id="RHEA:10704"/>
        <dbReference type="Rhea" id="RHEA-COMP:9672"/>
        <dbReference type="Rhea" id="RHEA-COMP:9708"/>
        <dbReference type="ChEBI" id="CHEBI:30616"/>
        <dbReference type="ChEBI" id="CHEBI:33019"/>
        <dbReference type="ChEBI" id="CHEBI:57762"/>
        <dbReference type="ChEBI" id="CHEBI:78442"/>
        <dbReference type="ChEBI" id="CHEBI:78537"/>
        <dbReference type="ChEBI" id="CHEBI:456215"/>
        <dbReference type="EC" id="6.1.1.9"/>
    </reaction>
</comment>
<evidence type="ECO:0000259" key="11">
    <source>
        <dbReference type="Pfam" id="PF08264"/>
    </source>
</evidence>
<keyword evidence="2" id="KW-0436">Ligase</keyword>
<evidence type="ECO:0000256" key="5">
    <source>
        <dbReference type="ARBA" id="ARBA00022917"/>
    </source>
</evidence>
<evidence type="ECO:0000256" key="2">
    <source>
        <dbReference type="ARBA" id="ARBA00022598"/>
    </source>
</evidence>
<evidence type="ECO:0000256" key="6">
    <source>
        <dbReference type="ARBA" id="ARBA00023146"/>
    </source>
</evidence>
<dbReference type="InterPro" id="IPR009080">
    <property type="entry name" value="tRNAsynth_Ia_anticodon-bd"/>
</dbReference>
<evidence type="ECO:0000256" key="7">
    <source>
        <dbReference type="ARBA" id="ARBA00029936"/>
    </source>
</evidence>
<dbReference type="OrthoDB" id="413805at2759"/>
<evidence type="ECO:0000256" key="9">
    <source>
        <dbReference type="SAM" id="MobiDB-lite"/>
    </source>
</evidence>
<sequence>MMAAVGTNNLNRPTGDLSQAERGEMPVVQGVPVGGPRPGLVGAPQMMAPVPVFALPPEELIALNYRTAVMCFAFVNLMTTVLNVITAVAFDTRWGTWSLILLVFILGPISGLVGAKHLNRGLVTVYFAFCVFQCICQIALAAYTFWLWTILFAFVQVWVTKIVATFWYALGRIPLERRSQLLDLKDVEAATAQKVLLYLLEVSLKLLHPFMPFVTEAVWQRLPRTKSSPQSLMISAWPQPATQRDMEAEGWFAKLTALTSAVRNARAEQGIAPKERPPLTFWCSDAGFQDHGKWQDRDPAASSAAVCGNRIPAMLFASPSSVP</sequence>